<keyword evidence="2" id="KW-0732">Signal</keyword>
<organism evidence="3 4">
    <name type="scientific">Candidatus Fimimonas gallinarum</name>
    <dbReference type="NCBI Taxonomy" id="2840821"/>
    <lineage>
        <taxon>Bacteria</taxon>
        <taxon>Pseudomonadati</taxon>
        <taxon>Myxococcota</taxon>
        <taxon>Myxococcia</taxon>
        <taxon>Myxococcales</taxon>
        <taxon>Cystobacterineae</taxon>
        <taxon>Myxococcaceae</taxon>
        <taxon>Myxococcaceae incertae sedis</taxon>
        <taxon>Candidatus Fimimonas</taxon>
    </lineage>
</organism>
<reference evidence="3" key="1">
    <citation type="submission" date="2020-10" db="EMBL/GenBank/DDBJ databases">
        <authorList>
            <person name="Gilroy R."/>
        </authorList>
    </citation>
    <scope>NUCLEOTIDE SEQUENCE</scope>
    <source>
        <strain evidence="3">CHK121-14286</strain>
    </source>
</reference>
<gene>
    <name evidence="3" type="ORF">IAC95_01005</name>
</gene>
<evidence type="ECO:0008006" key="5">
    <source>
        <dbReference type="Google" id="ProtNLM"/>
    </source>
</evidence>
<dbReference type="EMBL" id="DVHL01000010">
    <property type="protein sequence ID" value="HIR65458.1"/>
    <property type="molecule type" value="Genomic_DNA"/>
</dbReference>
<keyword evidence="1" id="KW-0472">Membrane</keyword>
<protein>
    <recommendedName>
        <fullName evidence="5">SH3 domain-containing protein</fullName>
    </recommendedName>
</protein>
<comment type="caution">
    <text evidence="3">The sequence shown here is derived from an EMBL/GenBank/DDBJ whole genome shotgun (WGS) entry which is preliminary data.</text>
</comment>
<evidence type="ECO:0000256" key="2">
    <source>
        <dbReference type="SAM" id="SignalP"/>
    </source>
</evidence>
<proteinExistence type="predicted"/>
<accession>A0A9D1E2S7</accession>
<evidence type="ECO:0000313" key="4">
    <source>
        <dbReference type="Proteomes" id="UP000824200"/>
    </source>
</evidence>
<reference evidence="3" key="2">
    <citation type="journal article" date="2021" name="PeerJ">
        <title>Extensive microbial diversity within the chicken gut microbiome revealed by metagenomics and culture.</title>
        <authorList>
            <person name="Gilroy R."/>
            <person name="Ravi A."/>
            <person name="Getino M."/>
            <person name="Pursley I."/>
            <person name="Horton D.L."/>
            <person name="Alikhan N.F."/>
            <person name="Baker D."/>
            <person name="Gharbi K."/>
            <person name="Hall N."/>
            <person name="Watson M."/>
            <person name="Adriaenssens E.M."/>
            <person name="Foster-Nyarko E."/>
            <person name="Jarju S."/>
            <person name="Secka A."/>
            <person name="Antonio M."/>
            <person name="Oren A."/>
            <person name="Chaudhuri R.R."/>
            <person name="La Ragione R."/>
            <person name="Hildebrand F."/>
            <person name="Pallen M.J."/>
        </authorList>
    </citation>
    <scope>NUCLEOTIDE SEQUENCE</scope>
    <source>
        <strain evidence="3">CHK121-14286</strain>
    </source>
</reference>
<evidence type="ECO:0000313" key="3">
    <source>
        <dbReference type="EMBL" id="HIR65458.1"/>
    </source>
</evidence>
<name>A0A9D1E2S7_9BACT</name>
<feature type="signal peptide" evidence="2">
    <location>
        <begin position="1"/>
        <end position="26"/>
    </location>
</feature>
<dbReference type="AlphaFoldDB" id="A0A9D1E2S7"/>
<keyword evidence="1" id="KW-1133">Transmembrane helix</keyword>
<feature type="chain" id="PRO_5039102959" description="SH3 domain-containing protein" evidence="2">
    <location>
        <begin position="27"/>
        <end position="622"/>
    </location>
</feature>
<dbReference type="Proteomes" id="UP000824200">
    <property type="component" value="Unassembled WGS sequence"/>
</dbReference>
<keyword evidence="1" id="KW-0812">Transmembrane</keyword>
<feature type="transmembrane region" description="Helical" evidence="1">
    <location>
        <begin position="584"/>
        <end position="606"/>
    </location>
</feature>
<sequence length="622" mass="68153">MKRISTILFVLTVLVLLAVVPAAAFAQSTADANRSLINPAAIVTVYNYIFVADNVDETNNQSAVLCFDVTASQPSYRYTYTTTQKIVNLAEVDGQLYVMYADSVEVFEVGATQLTKTKTLELENVVDFTFGYYGDRNGDDALPYYAADRVYALDDTSSLPMDSATENATACAVVDGQLYFVKDGNALKRLNLNVGEGITPSFDSNDPLNKNGVSLAMTEILGIFSYQVNGATQLALFGENGAFTLEQVSGGRYSAERTLINATNVTVKDMCYGAGKIFLLNSANEVEIYSYNTEKQQFERQPATIGTDTITIDGQLPTPAQFTGFTLASSKGYPTNIVYKTTDASTSISEIKTDYTGQFIILDFEGAEDLPFYYVLIGDKFGWVQKSDGVTLPQNDSRLTIVNTQISQDVTYKAKFTSLNTVFIYPLPLSDIEPGDTFQQSIANPQEAKLLQKFTENHADGTVTEWYRVEYGEGKTGFVSAGNVGQFHATGAPTSAEEVIGYKKINSSLFEAVKIYLTSDMEENEAICDEYGDVIKLYSGSQVVAVKEENNATFVEIRKNDGSTSYGWIPTDNLIGLHQITTNAIVGLSILGVALILTVVFVVLFVKRKKIRIKVEDDDIDD</sequence>
<evidence type="ECO:0000256" key="1">
    <source>
        <dbReference type="SAM" id="Phobius"/>
    </source>
</evidence>